<evidence type="ECO:0000313" key="1">
    <source>
        <dbReference type="EMBL" id="KAF2492541.1"/>
    </source>
</evidence>
<keyword evidence="2" id="KW-1185">Reference proteome</keyword>
<accession>A0A6A6QJU8</accession>
<proteinExistence type="predicted"/>
<evidence type="ECO:0000313" key="2">
    <source>
        <dbReference type="Proteomes" id="UP000799750"/>
    </source>
</evidence>
<dbReference type="EMBL" id="MU004193">
    <property type="protein sequence ID" value="KAF2492541.1"/>
    <property type="molecule type" value="Genomic_DNA"/>
</dbReference>
<reference evidence="1" key="1">
    <citation type="journal article" date="2020" name="Stud. Mycol.">
        <title>101 Dothideomycetes genomes: a test case for predicting lifestyles and emergence of pathogens.</title>
        <authorList>
            <person name="Haridas S."/>
            <person name="Albert R."/>
            <person name="Binder M."/>
            <person name="Bloem J."/>
            <person name="Labutti K."/>
            <person name="Salamov A."/>
            <person name="Andreopoulos B."/>
            <person name="Baker S."/>
            <person name="Barry K."/>
            <person name="Bills G."/>
            <person name="Bluhm B."/>
            <person name="Cannon C."/>
            <person name="Castanera R."/>
            <person name="Culley D."/>
            <person name="Daum C."/>
            <person name="Ezra D."/>
            <person name="Gonzalez J."/>
            <person name="Henrissat B."/>
            <person name="Kuo A."/>
            <person name="Liang C."/>
            <person name="Lipzen A."/>
            <person name="Lutzoni F."/>
            <person name="Magnuson J."/>
            <person name="Mondo S."/>
            <person name="Nolan M."/>
            <person name="Ohm R."/>
            <person name="Pangilinan J."/>
            <person name="Park H.-J."/>
            <person name="Ramirez L."/>
            <person name="Alfaro M."/>
            <person name="Sun H."/>
            <person name="Tritt A."/>
            <person name="Yoshinaga Y."/>
            <person name="Zwiers L.-H."/>
            <person name="Turgeon B."/>
            <person name="Goodwin S."/>
            <person name="Spatafora J."/>
            <person name="Crous P."/>
            <person name="Grigoriev I."/>
        </authorList>
    </citation>
    <scope>NUCLEOTIDE SEQUENCE</scope>
    <source>
        <strain evidence="1">CBS 269.34</strain>
    </source>
</reference>
<dbReference type="Proteomes" id="UP000799750">
    <property type="component" value="Unassembled WGS sequence"/>
</dbReference>
<dbReference type="AlphaFoldDB" id="A0A6A6QJU8"/>
<sequence>MQTSTVCYAPRTARLGHVAASELPGVRWAASRELARELESGSTCFRRRRQCWGVWVTQMPANLPRHATVPTVPPLRASPVHRHTALPIHTSKTILRYYVLNISRHQLRHMRTLVKVLRRGQSCKYEDT</sequence>
<name>A0A6A6QJU8_9PEZI</name>
<protein>
    <submittedName>
        <fullName evidence="1">Uncharacterized protein</fullName>
    </submittedName>
</protein>
<gene>
    <name evidence="1" type="ORF">BU16DRAFT_563855</name>
</gene>
<organism evidence="1 2">
    <name type="scientific">Lophium mytilinum</name>
    <dbReference type="NCBI Taxonomy" id="390894"/>
    <lineage>
        <taxon>Eukaryota</taxon>
        <taxon>Fungi</taxon>
        <taxon>Dikarya</taxon>
        <taxon>Ascomycota</taxon>
        <taxon>Pezizomycotina</taxon>
        <taxon>Dothideomycetes</taxon>
        <taxon>Pleosporomycetidae</taxon>
        <taxon>Mytilinidiales</taxon>
        <taxon>Mytilinidiaceae</taxon>
        <taxon>Lophium</taxon>
    </lineage>
</organism>